<keyword evidence="7" id="KW-1185">Reference proteome</keyword>
<keyword evidence="2 6" id="KW-0808">Transferase</keyword>
<dbReference type="PANTHER" id="PTHR43300:SF11">
    <property type="entry name" value="ACETYLTRANSFERASE RV3034C-RELATED"/>
    <property type="match status" value="1"/>
</dbReference>
<accession>A0A838Y116</accession>
<comment type="similarity">
    <text evidence="1">Belongs to the transferase hexapeptide repeat family.</text>
</comment>
<dbReference type="SUPFAM" id="SSF51161">
    <property type="entry name" value="Trimeric LpxA-like enzymes"/>
    <property type="match status" value="1"/>
</dbReference>
<protein>
    <submittedName>
        <fullName evidence="6">CatB-related O-acetyltransferase</fullName>
    </submittedName>
</protein>
<dbReference type="PROSITE" id="PS00101">
    <property type="entry name" value="HEXAPEP_TRANSFERASES"/>
    <property type="match status" value="1"/>
</dbReference>
<evidence type="ECO:0000313" key="7">
    <source>
        <dbReference type="Proteomes" id="UP000559404"/>
    </source>
</evidence>
<evidence type="ECO:0000256" key="1">
    <source>
        <dbReference type="ARBA" id="ARBA00007274"/>
    </source>
</evidence>
<evidence type="ECO:0000256" key="5">
    <source>
        <dbReference type="ARBA" id="ARBA00023315"/>
    </source>
</evidence>
<name>A0A838Y116_9HYPH</name>
<evidence type="ECO:0000256" key="2">
    <source>
        <dbReference type="ARBA" id="ARBA00022679"/>
    </source>
</evidence>
<dbReference type="Proteomes" id="UP000559404">
    <property type="component" value="Unassembled WGS sequence"/>
</dbReference>
<gene>
    <name evidence="6" type="ORF">H1W37_13845</name>
</gene>
<reference evidence="6 7" key="1">
    <citation type="submission" date="2020-07" db="EMBL/GenBank/DDBJ databases">
        <authorList>
            <person name="Li M."/>
        </authorList>
    </citation>
    <scope>NUCLEOTIDE SEQUENCE [LARGE SCALE GENOMIC DNA]</scope>
    <source>
        <strain evidence="6 7">DSM 23284</strain>
    </source>
</reference>
<evidence type="ECO:0000256" key="4">
    <source>
        <dbReference type="ARBA" id="ARBA00023251"/>
    </source>
</evidence>
<dbReference type="FunFam" id="2.160.10.10:FF:000037">
    <property type="entry name" value="Streptogramin A acetyltransferase"/>
    <property type="match status" value="1"/>
</dbReference>
<dbReference type="InterPro" id="IPR018357">
    <property type="entry name" value="Hexapep_transf_CS"/>
</dbReference>
<dbReference type="EMBL" id="JACEON010000013">
    <property type="protein sequence ID" value="MBA4612743.1"/>
    <property type="molecule type" value="Genomic_DNA"/>
</dbReference>
<evidence type="ECO:0000313" key="6">
    <source>
        <dbReference type="EMBL" id="MBA4612743.1"/>
    </source>
</evidence>
<reference evidence="6 7" key="2">
    <citation type="submission" date="2020-08" db="EMBL/GenBank/DDBJ databases">
        <title>Stappia taiwanensis sp. nov., isolated from a coastal thermal spring.</title>
        <authorList>
            <person name="Kampfer P."/>
        </authorList>
    </citation>
    <scope>NUCLEOTIDE SEQUENCE [LARGE SCALE GENOMIC DNA]</scope>
    <source>
        <strain evidence="6 7">DSM 23284</strain>
    </source>
</reference>
<keyword evidence="5" id="KW-0012">Acyltransferase</keyword>
<dbReference type="AlphaFoldDB" id="A0A838Y116"/>
<comment type="caution">
    <text evidence="6">The sequence shown here is derived from an EMBL/GenBank/DDBJ whole genome shotgun (WGS) entry which is preliminary data.</text>
</comment>
<dbReference type="InterPro" id="IPR011004">
    <property type="entry name" value="Trimer_LpxA-like_sf"/>
</dbReference>
<dbReference type="Pfam" id="PF00132">
    <property type="entry name" value="Hexapep"/>
    <property type="match status" value="1"/>
</dbReference>
<dbReference type="PANTHER" id="PTHR43300">
    <property type="entry name" value="ACETYLTRANSFERASE"/>
    <property type="match status" value="1"/>
</dbReference>
<evidence type="ECO:0000256" key="3">
    <source>
        <dbReference type="ARBA" id="ARBA00022737"/>
    </source>
</evidence>
<dbReference type="InterPro" id="IPR050179">
    <property type="entry name" value="Trans_hexapeptide_repeat"/>
</dbReference>
<dbReference type="RefSeq" id="WP_181760939.1">
    <property type="nucleotide sequence ID" value="NZ_BMCR01000003.1"/>
</dbReference>
<keyword evidence="3" id="KW-0677">Repeat</keyword>
<dbReference type="GO" id="GO:0046677">
    <property type="term" value="P:response to antibiotic"/>
    <property type="evidence" value="ECO:0007669"/>
    <property type="project" value="UniProtKB-KW"/>
</dbReference>
<organism evidence="6 7">
    <name type="scientific">Stappia taiwanensis</name>
    <dbReference type="NCBI Taxonomy" id="992267"/>
    <lineage>
        <taxon>Bacteria</taxon>
        <taxon>Pseudomonadati</taxon>
        <taxon>Pseudomonadota</taxon>
        <taxon>Alphaproteobacteria</taxon>
        <taxon>Hyphomicrobiales</taxon>
        <taxon>Stappiaceae</taxon>
        <taxon>Stappia</taxon>
    </lineage>
</organism>
<dbReference type="Gene3D" id="2.160.10.10">
    <property type="entry name" value="Hexapeptide repeat proteins"/>
    <property type="match status" value="1"/>
</dbReference>
<keyword evidence="4" id="KW-0046">Antibiotic resistance</keyword>
<dbReference type="GO" id="GO:0016746">
    <property type="term" value="F:acyltransferase activity"/>
    <property type="evidence" value="ECO:0007669"/>
    <property type="project" value="UniProtKB-KW"/>
</dbReference>
<dbReference type="CDD" id="cd03349">
    <property type="entry name" value="LbH_XAT"/>
    <property type="match status" value="1"/>
</dbReference>
<sequence length="215" mass="23581">MHGPNPNTRYPFAGEPHTVFLKAVVSRPSIEVGDYTYYHDPEHADRFEERNVLYHFDFIGDRLVIGRYCALATGVRFIMNGANHAMGGFSTYPFNIFGGGWEEGFDFTSISEGLRGDTIVGNDVWLGRDALVMPGVTIGDGAIIGAGSTVAADVPPYAVVAGNPARIVRYRFDTDTVDTLLAIAWWSWPAEKVSRHLDAIRGADLDRLRQASGLS</sequence>
<proteinExistence type="inferred from homology"/>
<dbReference type="InterPro" id="IPR001451">
    <property type="entry name" value="Hexapep"/>
</dbReference>